<evidence type="ECO:0000256" key="8">
    <source>
        <dbReference type="ARBA" id="ARBA00022970"/>
    </source>
</evidence>
<dbReference type="SUPFAM" id="SSF53850">
    <property type="entry name" value="Periplasmic binding protein-like II"/>
    <property type="match status" value="1"/>
</dbReference>
<evidence type="ECO:0000256" key="3">
    <source>
        <dbReference type="ARBA" id="ARBA00010333"/>
    </source>
</evidence>
<name>A0A1G6LM31_9ACTN</name>
<evidence type="ECO:0000256" key="13">
    <source>
        <dbReference type="SAM" id="SignalP"/>
    </source>
</evidence>
<evidence type="ECO:0000256" key="1">
    <source>
        <dbReference type="ARBA" id="ARBA00004651"/>
    </source>
</evidence>
<dbReference type="STRING" id="604330.SAMN04489857_1296"/>
<comment type="similarity">
    <text evidence="3">Belongs to the bacterial solute-binding protein 3 family.</text>
</comment>
<keyword evidence="6 11" id="KW-0812">Transmembrane</keyword>
<gene>
    <name evidence="15" type="ORF">SAMN04487824_11515</name>
</gene>
<feature type="signal peptide" evidence="13">
    <location>
        <begin position="1"/>
        <end position="27"/>
    </location>
</feature>
<comment type="subcellular location">
    <subcellularLocation>
        <location evidence="1 11">Cell membrane</location>
        <topology evidence="1 11">Multi-pass membrane protein</topology>
    </subcellularLocation>
</comment>
<feature type="transmembrane region" description="Helical" evidence="11">
    <location>
        <begin position="526"/>
        <end position="550"/>
    </location>
</feature>
<evidence type="ECO:0000313" key="15">
    <source>
        <dbReference type="EMBL" id="SDC44107.1"/>
    </source>
</evidence>
<dbReference type="GO" id="GO:0006865">
    <property type="term" value="P:amino acid transport"/>
    <property type="evidence" value="ECO:0007669"/>
    <property type="project" value="UniProtKB-KW"/>
</dbReference>
<dbReference type="GO" id="GO:0015276">
    <property type="term" value="F:ligand-gated monoatomic ion channel activity"/>
    <property type="evidence" value="ECO:0007669"/>
    <property type="project" value="InterPro"/>
</dbReference>
<dbReference type="Proteomes" id="UP000198528">
    <property type="component" value="Unassembled WGS sequence"/>
</dbReference>
<keyword evidence="8" id="KW-0029">Amino-acid transport</keyword>
<dbReference type="InterPro" id="IPR001320">
    <property type="entry name" value="Iontro_rcpt_C"/>
</dbReference>
<keyword evidence="10 11" id="KW-0472">Membrane</keyword>
<dbReference type="Gene3D" id="3.40.190.10">
    <property type="entry name" value="Periplasmic binding protein-like II"/>
    <property type="match status" value="2"/>
</dbReference>
<dbReference type="RefSeq" id="WP_256324522.1">
    <property type="nucleotide sequence ID" value="NZ_FMZL01000015.1"/>
</dbReference>
<dbReference type="InterPro" id="IPR000515">
    <property type="entry name" value="MetI-like"/>
</dbReference>
<dbReference type="InterPro" id="IPR035906">
    <property type="entry name" value="MetI-like_sf"/>
</dbReference>
<dbReference type="AlphaFoldDB" id="A0A1G6LM31"/>
<dbReference type="Gene3D" id="1.10.3720.10">
    <property type="entry name" value="MetI-like"/>
    <property type="match status" value="1"/>
</dbReference>
<evidence type="ECO:0000256" key="9">
    <source>
        <dbReference type="ARBA" id="ARBA00022989"/>
    </source>
</evidence>
<dbReference type="InterPro" id="IPR010065">
    <property type="entry name" value="AA_ABC_transptr_permease_3TM"/>
</dbReference>
<dbReference type="PANTHER" id="PTHR30614">
    <property type="entry name" value="MEMBRANE COMPONENT OF AMINO ACID ABC TRANSPORTER"/>
    <property type="match status" value="1"/>
</dbReference>
<evidence type="ECO:0000256" key="4">
    <source>
        <dbReference type="ARBA" id="ARBA00022448"/>
    </source>
</evidence>
<dbReference type="SMART" id="SM00062">
    <property type="entry name" value="PBPb"/>
    <property type="match status" value="1"/>
</dbReference>
<feature type="domain" description="ABC transmembrane type-1" evidence="14">
    <location>
        <begin position="484"/>
        <end position="671"/>
    </location>
</feature>
<dbReference type="SUPFAM" id="SSF161098">
    <property type="entry name" value="MetI-like"/>
    <property type="match status" value="1"/>
</dbReference>
<evidence type="ECO:0000256" key="10">
    <source>
        <dbReference type="ARBA" id="ARBA00023136"/>
    </source>
</evidence>
<dbReference type="GO" id="GO:0043190">
    <property type="term" value="C:ATP-binding cassette (ABC) transporter complex"/>
    <property type="evidence" value="ECO:0007669"/>
    <property type="project" value="InterPro"/>
</dbReference>
<dbReference type="NCBIfam" id="TIGR01726">
    <property type="entry name" value="HEQRo_perm_3TM"/>
    <property type="match status" value="1"/>
</dbReference>
<accession>A0A1G6LM31</accession>
<feature type="chain" id="PRO_5039662139" evidence="13">
    <location>
        <begin position="28"/>
        <end position="738"/>
    </location>
</feature>
<evidence type="ECO:0000256" key="7">
    <source>
        <dbReference type="ARBA" id="ARBA00022729"/>
    </source>
</evidence>
<reference evidence="16" key="1">
    <citation type="submission" date="2016-10" db="EMBL/GenBank/DDBJ databases">
        <authorList>
            <person name="Varghese N."/>
            <person name="Submissions S."/>
        </authorList>
    </citation>
    <scope>NUCLEOTIDE SEQUENCE [LARGE SCALE GENOMIC DNA]</scope>
    <source>
        <strain evidence="16">DSM 22619</strain>
    </source>
</reference>
<dbReference type="Pfam" id="PF00528">
    <property type="entry name" value="BPD_transp_1"/>
    <property type="match status" value="1"/>
</dbReference>
<keyword evidence="16" id="KW-1185">Reference proteome</keyword>
<feature type="transmembrane region" description="Helical" evidence="11">
    <location>
        <begin position="472"/>
        <end position="505"/>
    </location>
</feature>
<protein>
    <submittedName>
        <fullName evidence="15">Polar amino acid transport system substrate-binding protein</fullName>
    </submittedName>
</protein>
<keyword evidence="7 13" id="KW-0732">Signal</keyword>
<dbReference type="PROSITE" id="PS01039">
    <property type="entry name" value="SBP_BACTERIAL_3"/>
    <property type="match status" value="1"/>
</dbReference>
<evidence type="ECO:0000259" key="14">
    <source>
        <dbReference type="PROSITE" id="PS50928"/>
    </source>
</evidence>
<dbReference type="Pfam" id="PF00497">
    <property type="entry name" value="SBP_bac_3"/>
    <property type="match status" value="1"/>
</dbReference>
<dbReference type="CDD" id="cd13530">
    <property type="entry name" value="PBP2_peptides_like"/>
    <property type="match status" value="1"/>
</dbReference>
<evidence type="ECO:0000256" key="6">
    <source>
        <dbReference type="ARBA" id="ARBA00022692"/>
    </source>
</evidence>
<feature type="region of interest" description="Disordered" evidence="12">
    <location>
        <begin position="680"/>
        <end position="719"/>
    </location>
</feature>
<dbReference type="InterPro" id="IPR001638">
    <property type="entry name" value="Solute-binding_3/MltF_N"/>
</dbReference>
<organism evidence="15 16">
    <name type="scientific">Parafannyhessea umbonata</name>
    <dbReference type="NCBI Taxonomy" id="604330"/>
    <lineage>
        <taxon>Bacteria</taxon>
        <taxon>Bacillati</taxon>
        <taxon>Actinomycetota</taxon>
        <taxon>Coriobacteriia</taxon>
        <taxon>Coriobacteriales</taxon>
        <taxon>Atopobiaceae</taxon>
        <taxon>Parafannyhessea</taxon>
    </lineage>
</organism>
<evidence type="ECO:0000256" key="5">
    <source>
        <dbReference type="ARBA" id="ARBA00022475"/>
    </source>
</evidence>
<dbReference type="SMART" id="SM00079">
    <property type="entry name" value="PBPe"/>
    <property type="match status" value="1"/>
</dbReference>
<evidence type="ECO:0000256" key="11">
    <source>
        <dbReference type="RuleBase" id="RU363032"/>
    </source>
</evidence>
<dbReference type="PROSITE" id="PS51257">
    <property type="entry name" value="PROKAR_LIPOPROTEIN"/>
    <property type="match status" value="1"/>
</dbReference>
<evidence type="ECO:0000256" key="2">
    <source>
        <dbReference type="ARBA" id="ARBA00010072"/>
    </source>
</evidence>
<sequence>MKKNNCVRLRRLPVMLVASLAFVLALGISGCGTTTSDGSAKKAESQKMTLVHEDKLTVVSDLANPPFDYMEGQTKKGFEVELMQELAKKMGLECEYLNPMKFDSIIPAIKQGGKADVGASNFTITEERQKEIDFTNAYIDSNQGLVTARGAADQIGANTKTLDNAGSTIAVQAGTTGESWVKENLPNATVVALDDPIAALSGVSTGLYKAAVADLPVMQYECKGSYTDLAVAKEIPTGEQYGIVVSKKNPALTKALNKALKQCRKDGTLSKLELKWFGVDYEEKSASTSTASASSLSGDAGSVAVSKATARPNEDGGDKVIGGINTRLTWEATTKVKDGVSSVTLKLPKGASFDGSTTKVTVLEGLKRVSIDGSAKASGNAITIKFETPIPTGSLLRLEITDMKFPSEGGKSKVTGSYTTAAGVKGTLPASPSIKTSANTPVQQIVMWLDGQAWVSAWNSVPFLNMFFKPQLLVTSFVSLFGGWLLCLLIVVVAYPFAIVLGLLFAMMRISKFRVLRGIASVYINILRGTPLFLQIYIMFFGLPMVGINIDNNILGVIVMAINSSAYQAEIYRAGIQSIPRGQYEAAASLGMNGRQTMFTVILPQMVRRVIPTVTSDFITSYKDTSLLSSVGVMELMMFSKNLTTVSGNITPYMAAAIYYLIVTLPLIKVVGIVEKRLADAENGGGPRPGGKRAATSAEGAEEGEKSLSPDGKPASGQSFSALDALTAPFRSHAGQEA</sequence>
<comment type="similarity">
    <text evidence="2">Belongs to the binding-protein-dependent transport system permease family. HisMQ subfamily.</text>
</comment>
<dbReference type="EMBL" id="FMZL01000015">
    <property type="protein sequence ID" value="SDC44107.1"/>
    <property type="molecule type" value="Genomic_DNA"/>
</dbReference>
<dbReference type="InterPro" id="IPR018313">
    <property type="entry name" value="SBP_3_CS"/>
</dbReference>
<dbReference type="PROSITE" id="PS50928">
    <property type="entry name" value="ABC_TM1"/>
    <property type="match status" value="1"/>
</dbReference>
<keyword evidence="9 11" id="KW-1133">Transmembrane helix</keyword>
<dbReference type="InterPro" id="IPR043429">
    <property type="entry name" value="ArtM/GltK/GlnP/TcyL/YhdX-like"/>
</dbReference>
<proteinExistence type="inferred from homology"/>
<keyword evidence="4 11" id="KW-0813">Transport</keyword>
<dbReference type="CDD" id="cd06261">
    <property type="entry name" value="TM_PBP2"/>
    <property type="match status" value="1"/>
</dbReference>
<feature type="transmembrane region" description="Helical" evidence="11">
    <location>
        <begin position="650"/>
        <end position="668"/>
    </location>
</feature>
<keyword evidence="5" id="KW-1003">Cell membrane</keyword>
<evidence type="ECO:0000256" key="12">
    <source>
        <dbReference type="SAM" id="MobiDB-lite"/>
    </source>
</evidence>
<dbReference type="PANTHER" id="PTHR30614:SF20">
    <property type="entry name" value="GLUTAMINE TRANSPORT SYSTEM PERMEASE PROTEIN GLNP"/>
    <property type="match status" value="1"/>
</dbReference>
<evidence type="ECO:0000313" key="16">
    <source>
        <dbReference type="Proteomes" id="UP000198528"/>
    </source>
</evidence>